<evidence type="ECO:0000313" key="2">
    <source>
        <dbReference type="EMBL" id="KZT54510.1"/>
    </source>
</evidence>
<dbReference type="AlphaFoldDB" id="A0A165EBM4"/>
<organism evidence="2 3">
    <name type="scientific">Calocera cornea HHB12733</name>
    <dbReference type="NCBI Taxonomy" id="1353952"/>
    <lineage>
        <taxon>Eukaryota</taxon>
        <taxon>Fungi</taxon>
        <taxon>Dikarya</taxon>
        <taxon>Basidiomycota</taxon>
        <taxon>Agaricomycotina</taxon>
        <taxon>Dacrymycetes</taxon>
        <taxon>Dacrymycetales</taxon>
        <taxon>Dacrymycetaceae</taxon>
        <taxon>Calocera</taxon>
    </lineage>
</organism>
<reference evidence="2 3" key="1">
    <citation type="journal article" date="2016" name="Mol. Biol. Evol.">
        <title>Comparative Genomics of Early-Diverging Mushroom-Forming Fungi Provides Insights into the Origins of Lignocellulose Decay Capabilities.</title>
        <authorList>
            <person name="Nagy L.G."/>
            <person name="Riley R."/>
            <person name="Tritt A."/>
            <person name="Adam C."/>
            <person name="Daum C."/>
            <person name="Floudas D."/>
            <person name="Sun H."/>
            <person name="Yadav J.S."/>
            <person name="Pangilinan J."/>
            <person name="Larsson K.H."/>
            <person name="Matsuura K."/>
            <person name="Barry K."/>
            <person name="Labutti K."/>
            <person name="Kuo R."/>
            <person name="Ohm R.A."/>
            <person name="Bhattacharya S.S."/>
            <person name="Shirouzu T."/>
            <person name="Yoshinaga Y."/>
            <person name="Martin F.M."/>
            <person name="Grigoriev I.V."/>
            <person name="Hibbett D.S."/>
        </authorList>
    </citation>
    <scope>NUCLEOTIDE SEQUENCE [LARGE SCALE GENOMIC DNA]</scope>
    <source>
        <strain evidence="2 3">HHB12733</strain>
    </source>
</reference>
<feature type="region of interest" description="Disordered" evidence="1">
    <location>
        <begin position="1"/>
        <end position="117"/>
    </location>
</feature>
<feature type="compositionally biased region" description="Polar residues" evidence="1">
    <location>
        <begin position="1"/>
        <end position="10"/>
    </location>
</feature>
<feature type="compositionally biased region" description="Polar residues" evidence="1">
    <location>
        <begin position="52"/>
        <end position="65"/>
    </location>
</feature>
<sequence>MSPFTFSAGTITPHRLRKRTMSPKEPLSASTTRVPTTPSAIPRLQRRVYSDTAATPSRAETSSPTKPARVKTPAPGARLKRPNTAPTPRTPSTSSTTSASSTSSHPGPLTPPNHLTTSASLPLLDALDATTLSQLEQLTQELAQLTASTANTPPRKKSVLTRSPRLGNIVEVDTPTSMKGTPCALEARSAEEVLREVGRLGRELRELAW</sequence>
<evidence type="ECO:0000313" key="3">
    <source>
        <dbReference type="Proteomes" id="UP000076842"/>
    </source>
</evidence>
<keyword evidence="3" id="KW-1185">Reference proteome</keyword>
<dbReference type="OrthoDB" id="3365607at2759"/>
<protein>
    <submittedName>
        <fullName evidence="2">Uncharacterized protein</fullName>
    </submittedName>
</protein>
<name>A0A165EBM4_9BASI</name>
<proteinExistence type="predicted"/>
<dbReference type="InParanoid" id="A0A165EBM4"/>
<gene>
    <name evidence="2" type="ORF">CALCODRAFT_485468</name>
</gene>
<dbReference type="EMBL" id="KV424012">
    <property type="protein sequence ID" value="KZT54510.1"/>
    <property type="molecule type" value="Genomic_DNA"/>
</dbReference>
<evidence type="ECO:0000256" key="1">
    <source>
        <dbReference type="SAM" id="MobiDB-lite"/>
    </source>
</evidence>
<feature type="compositionally biased region" description="Low complexity" evidence="1">
    <location>
        <begin position="84"/>
        <end position="104"/>
    </location>
</feature>
<dbReference type="Proteomes" id="UP000076842">
    <property type="component" value="Unassembled WGS sequence"/>
</dbReference>
<accession>A0A165EBM4</accession>
<feature type="compositionally biased region" description="Polar residues" evidence="1">
    <location>
        <begin position="28"/>
        <end position="39"/>
    </location>
</feature>